<dbReference type="Proteomes" id="UP001200470">
    <property type="component" value="Unassembled WGS sequence"/>
</dbReference>
<accession>A0ABS9CIE9</accession>
<sequence length="97" mass="11433">MKGGWMLEPLSCGLYFNTVFGSEFWDREPERYPDNYYPLLKTKVRTNIFIGQRMTKIIPANRRKFLKSITLFYEISSCDLYIRSAFMDSKVSLGDIL</sequence>
<organism evidence="1 2">
    <name type="scientific">Xylanibacter brevis</name>
    <dbReference type="NCBI Taxonomy" id="83231"/>
    <lineage>
        <taxon>Bacteria</taxon>
        <taxon>Pseudomonadati</taxon>
        <taxon>Bacteroidota</taxon>
        <taxon>Bacteroidia</taxon>
        <taxon>Bacteroidales</taxon>
        <taxon>Prevotellaceae</taxon>
        <taxon>Xylanibacter</taxon>
    </lineage>
</organism>
<comment type="caution">
    <text evidence="1">The sequence shown here is derived from an EMBL/GenBank/DDBJ whole genome shotgun (WGS) entry which is preliminary data.</text>
</comment>
<name>A0ABS9CIE9_9BACT</name>
<dbReference type="EMBL" id="JADYTN010000051">
    <property type="protein sequence ID" value="MCF2564868.1"/>
    <property type="molecule type" value="Genomic_DNA"/>
</dbReference>
<protein>
    <submittedName>
        <fullName evidence="1">Uncharacterized protein</fullName>
    </submittedName>
</protein>
<reference evidence="1 2" key="1">
    <citation type="submission" date="2020-12" db="EMBL/GenBank/DDBJ databases">
        <title>Whole genome sequences of gut porcine anaerobes.</title>
        <authorList>
            <person name="Kubasova T."/>
            <person name="Jahodarova E."/>
            <person name="Rychlik I."/>
        </authorList>
    </citation>
    <scope>NUCLEOTIDE SEQUENCE [LARGE SCALE GENOMIC DNA]</scope>
    <source>
        <strain evidence="1 2">An925</strain>
    </source>
</reference>
<dbReference type="RefSeq" id="WP_094446714.1">
    <property type="nucleotide sequence ID" value="NZ_JADYTN010000051.1"/>
</dbReference>
<gene>
    <name evidence="1" type="ORF">I6E12_12260</name>
</gene>
<evidence type="ECO:0000313" key="1">
    <source>
        <dbReference type="EMBL" id="MCF2564868.1"/>
    </source>
</evidence>
<keyword evidence="2" id="KW-1185">Reference proteome</keyword>
<proteinExistence type="predicted"/>
<evidence type="ECO:0000313" key="2">
    <source>
        <dbReference type="Proteomes" id="UP001200470"/>
    </source>
</evidence>